<dbReference type="RefSeq" id="WP_419581417.1">
    <property type="nucleotide sequence ID" value="NZ_CP036432.1"/>
</dbReference>
<dbReference type="InterPro" id="IPR036629">
    <property type="entry name" value="YjbJ_sf"/>
</dbReference>
<gene>
    <name evidence="1" type="ORF">TBK1r_34230</name>
</gene>
<evidence type="ECO:0000313" key="2">
    <source>
        <dbReference type="Proteomes" id="UP000318081"/>
    </source>
</evidence>
<protein>
    <recommendedName>
        <fullName evidence="3">CsbD-like domain-containing protein</fullName>
    </recommendedName>
</protein>
<sequence>MNWDQVTRDWLSVSQQIKLKWGKFTNDDLAMISGGRESFVRLFEQRYGDDKATAEKKIDAFVAGLKLPQERGNLLSWSQHCWKNIKSFARIRPRI</sequence>
<accession>A0ABX5XX95</accession>
<dbReference type="Proteomes" id="UP000318081">
    <property type="component" value="Chromosome"/>
</dbReference>
<evidence type="ECO:0008006" key="3">
    <source>
        <dbReference type="Google" id="ProtNLM"/>
    </source>
</evidence>
<dbReference type="EMBL" id="CP036432">
    <property type="protein sequence ID" value="QDV84474.1"/>
    <property type="molecule type" value="Genomic_DNA"/>
</dbReference>
<keyword evidence="2" id="KW-1185">Reference proteome</keyword>
<name>A0ABX5XX95_9BACT</name>
<organism evidence="1 2">
    <name type="scientific">Stieleria magnilauensis</name>
    <dbReference type="NCBI Taxonomy" id="2527963"/>
    <lineage>
        <taxon>Bacteria</taxon>
        <taxon>Pseudomonadati</taxon>
        <taxon>Planctomycetota</taxon>
        <taxon>Planctomycetia</taxon>
        <taxon>Pirellulales</taxon>
        <taxon>Pirellulaceae</taxon>
        <taxon>Stieleria</taxon>
    </lineage>
</organism>
<dbReference type="Gene3D" id="1.10.1470.10">
    <property type="entry name" value="YjbJ"/>
    <property type="match status" value="1"/>
</dbReference>
<proteinExistence type="predicted"/>
<evidence type="ECO:0000313" key="1">
    <source>
        <dbReference type="EMBL" id="QDV84474.1"/>
    </source>
</evidence>
<dbReference type="SUPFAM" id="SSF69047">
    <property type="entry name" value="Hypothetical protein YjbJ"/>
    <property type="match status" value="1"/>
</dbReference>
<reference evidence="1 2" key="1">
    <citation type="submission" date="2019-02" db="EMBL/GenBank/DDBJ databases">
        <title>Deep-cultivation of Planctomycetes and their phenomic and genomic characterization uncovers novel biology.</title>
        <authorList>
            <person name="Wiegand S."/>
            <person name="Jogler M."/>
            <person name="Boedeker C."/>
            <person name="Pinto D."/>
            <person name="Vollmers J."/>
            <person name="Rivas-Marin E."/>
            <person name="Kohn T."/>
            <person name="Peeters S.H."/>
            <person name="Heuer A."/>
            <person name="Rast P."/>
            <person name="Oberbeckmann S."/>
            <person name="Bunk B."/>
            <person name="Jeske O."/>
            <person name="Meyerdierks A."/>
            <person name="Storesund J.E."/>
            <person name="Kallscheuer N."/>
            <person name="Luecker S."/>
            <person name="Lage O.M."/>
            <person name="Pohl T."/>
            <person name="Merkel B.J."/>
            <person name="Hornburger P."/>
            <person name="Mueller R.-W."/>
            <person name="Bruemmer F."/>
            <person name="Labrenz M."/>
            <person name="Spormann A.M."/>
            <person name="Op den Camp H."/>
            <person name="Overmann J."/>
            <person name="Amann R."/>
            <person name="Jetten M.S.M."/>
            <person name="Mascher T."/>
            <person name="Medema M.H."/>
            <person name="Devos D.P."/>
            <person name="Kaster A.-K."/>
            <person name="Ovreas L."/>
            <person name="Rohde M."/>
            <person name="Galperin M.Y."/>
            <person name="Jogler C."/>
        </authorList>
    </citation>
    <scope>NUCLEOTIDE SEQUENCE [LARGE SCALE GENOMIC DNA]</scope>
    <source>
        <strain evidence="1 2">TBK1r</strain>
    </source>
</reference>